<dbReference type="Proteomes" id="UP001275436">
    <property type="component" value="Unassembled WGS sequence"/>
</dbReference>
<sequence>MNAYPLFIINVEAAIYNRGKWLIIKRSEQEAHAGGLLSLVGGKVEHSEIEIDIIENALKREVMEEVGIVINNPVYIYSNYFTFDADKHVVNIVFACLYQEENGRPIINSKEEIDKIKWMSSEEINQNSNAPIYLKESIQRCENRMFHI</sequence>
<dbReference type="Gene3D" id="3.90.79.10">
    <property type="entry name" value="Nucleoside Triphosphate Pyrophosphohydrolase"/>
    <property type="match status" value="1"/>
</dbReference>
<accession>A0ABQ5TFT2</accession>
<dbReference type="CDD" id="cd02883">
    <property type="entry name" value="NUDIX_Hydrolase"/>
    <property type="match status" value="1"/>
</dbReference>
<evidence type="ECO:0000313" key="4">
    <source>
        <dbReference type="Proteomes" id="UP001275436"/>
    </source>
</evidence>
<dbReference type="Pfam" id="PF00293">
    <property type="entry name" value="NUDIX"/>
    <property type="match status" value="1"/>
</dbReference>
<dbReference type="PANTHER" id="PTHR43736:SF1">
    <property type="entry name" value="DIHYDRONEOPTERIN TRIPHOSPHATE DIPHOSPHATASE"/>
    <property type="match status" value="1"/>
</dbReference>
<evidence type="ECO:0000256" key="1">
    <source>
        <dbReference type="ARBA" id="ARBA00005582"/>
    </source>
</evidence>
<dbReference type="PANTHER" id="PTHR43736">
    <property type="entry name" value="ADP-RIBOSE PYROPHOSPHATASE"/>
    <property type="match status" value="1"/>
</dbReference>
<dbReference type="InterPro" id="IPR000086">
    <property type="entry name" value="NUDIX_hydrolase_dom"/>
</dbReference>
<dbReference type="RefSeq" id="WP_260048370.1">
    <property type="nucleotide sequence ID" value="NZ_BSKO01000001.1"/>
</dbReference>
<evidence type="ECO:0000259" key="2">
    <source>
        <dbReference type="PROSITE" id="PS51462"/>
    </source>
</evidence>
<proteinExistence type="inferred from homology"/>
<dbReference type="EMBL" id="BSKO01000001">
    <property type="protein sequence ID" value="GLO65739.1"/>
    <property type="molecule type" value="Genomic_DNA"/>
</dbReference>
<keyword evidence="4" id="KW-1185">Reference proteome</keyword>
<name>A0ABQ5TFT2_9BACI</name>
<organism evidence="3 4">
    <name type="scientific">Oceanobacillus kimchii</name>
    <dbReference type="NCBI Taxonomy" id="746691"/>
    <lineage>
        <taxon>Bacteria</taxon>
        <taxon>Bacillati</taxon>
        <taxon>Bacillota</taxon>
        <taxon>Bacilli</taxon>
        <taxon>Bacillales</taxon>
        <taxon>Bacillaceae</taxon>
        <taxon>Oceanobacillus</taxon>
    </lineage>
</organism>
<evidence type="ECO:0000313" key="3">
    <source>
        <dbReference type="EMBL" id="GLO65739.1"/>
    </source>
</evidence>
<comment type="similarity">
    <text evidence="1">Belongs to the Nudix hydrolase family.</text>
</comment>
<dbReference type="PROSITE" id="PS51462">
    <property type="entry name" value="NUDIX"/>
    <property type="match status" value="1"/>
</dbReference>
<comment type="caution">
    <text evidence="3">The sequence shown here is derived from an EMBL/GenBank/DDBJ whole genome shotgun (WGS) entry which is preliminary data.</text>
</comment>
<dbReference type="InterPro" id="IPR015797">
    <property type="entry name" value="NUDIX_hydrolase-like_dom_sf"/>
</dbReference>
<gene>
    <name evidence="3" type="ORF">MACH08_15230</name>
</gene>
<protein>
    <recommendedName>
        <fullName evidence="2">Nudix hydrolase domain-containing protein</fullName>
    </recommendedName>
</protein>
<reference evidence="3 4" key="1">
    <citation type="submission" date="2023-02" db="EMBL/GenBank/DDBJ databases">
        <title>Oceanobacillus kimchii IFOP_LL358 isolated form Alexandrium catenella lab strain.</title>
        <authorList>
            <person name="Gajardo G."/>
            <person name="Ueki S."/>
            <person name="Maruyama F."/>
        </authorList>
    </citation>
    <scope>NUCLEOTIDE SEQUENCE [LARGE SCALE GENOMIC DNA]</scope>
    <source>
        <strain evidence="3 4">IFOP_LL358</strain>
    </source>
</reference>
<feature type="domain" description="Nudix hydrolase" evidence="2">
    <location>
        <begin position="6"/>
        <end position="141"/>
    </location>
</feature>
<dbReference type="SUPFAM" id="SSF55811">
    <property type="entry name" value="Nudix"/>
    <property type="match status" value="1"/>
</dbReference>